<proteinExistence type="predicted"/>
<evidence type="ECO:0000313" key="1">
    <source>
        <dbReference type="EMBL" id="QQC66479.1"/>
    </source>
</evidence>
<dbReference type="AlphaFoldDB" id="A0A7T4N782"/>
<dbReference type="EMBL" id="CP066076">
    <property type="protein sequence ID" value="QQC66479.1"/>
    <property type="molecule type" value="Genomic_DNA"/>
</dbReference>
<organism evidence="1 2">
    <name type="scientific">Paraburkholderia ginsengisoli</name>
    <dbReference type="NCBI Taxonomy" id="311231"/>
    <lineage>
        <taxon>Bacteria</taxon>
        <taxon>Pseudomonadati</taxon>
        <taxon>Pseudomonadota</taxon>
        <taxon>Betaproteobacteria</taxon>
        <taxon>Burkholderiales</taxon>
        <taxon>Burkholderiaceae</taxon>
        <taxon>Paraburkholderia</taxon>
    </lineage>
</organism>
<sequence>MTLRGNEPFTYPVVSDGKSAWQLKGVDHATALRLQGRVVHVTGRVAEGGAPSGLPVVQVEAVEVDEGAAR</sequence>
<protein>
    <submittedName>
        <fullName evidence="1">Uncharacterized protein</fullName>
    </submittedName>
</protein>
<dbReference type="Proteomes" id="UP000595610">
    <property type="component" value="Chromosome 2"/>
</dbReference>
<dbReference type="RefSeq" id="WP_157004176.1">
    <property type="nucleotide sequence ID" value="NZ_CP066076.1"/>
</dbReference>
<evidence type="ECO:0000313" key="2">
    <source>
        <dbReference type="Proteomes" id="UP000595610"/>
    </source>
</evidence>
<reference evidence="1 2" key="1">
    <citation type="submission" date="2020-12" db="EMBL/GenBank/DDBJ databases">
        <title>FDA dAtabase for Regulatory Grade micrObial Sequences (FDA-ARGOS): Supporting development and validation of Infectious Disease Dx tests.</title>
        <authorList>
            <person name="Nelson B."/>
            <person name="Plummer A."/>
            <person name="Tallon L."/>
            <person name="Sadzewicz L."/>
            <person name="Zhao X."/>
            <person name="Boylan J."/>
            <person name="Ott S."/>
            <person name="Bowen H."/>
            <person name="Vavikolanu K."/>
            <person name="Mehta A."/>
            <person name="Aluvathingal J."/>
            <person name="Nadendla S."/>
            <person name="Myers T."/>
            <person name="Yan Y."/>
            <person name="Sichtig H."/>
        </authorList>
    </citation>
    <scope>NUCLEOTIDE SEQUENCE [LARGE SCALE GENOMIC DNA]</scope>
    <source>
        <strain evidence="1 2">FDAARGOS_1049</strain>
    </source>
</reference>
<name>A0A7T4N782_9BURK</name>
<gene>
    <name evidence="1" type="ORF">I6I06_27335</name>
</gene>
<dbReference type="KEGG" id="pgis:I6I06_27335"/>
<accession>A0A7T4N782</accession>
<keyword evidence="2" id="KW-1185">Reference proteome</keyword>